<accession>A0ABM9H9W6</accession>
<evidence type="ECO:0000313" key="1">
    <source>
        <dbReference type="EMBL" id="CAI2716944.1"/>
    </source>
</evidence>
<proteinExistence type="predicted"/>
<organism evidence="1 2">
    <name type="scientific">Nitrospina watsonii</name>
    <dbReference type="NCBI Taxonomy" id="1323948"/>
    <lineage>
        <taxon>Bacteria</taxon>
        <taxon>Pseudomonadati</taxon>
        <taxon>Nitrospinota/Tectimicrobiota group</taxon>
        <taxon>Nitrospinota</taxon>
        <taxon>Nitrospinia</taxon>
        <taxon>Nitrospinales</taxon>
        <taxon>Nitrospinaceae</taxon>
        <taxon>Nitrospina</taxon>
    </lineage>
</organism>
<dbReference type="EMBL" id="OX336137">
    <property type="protein sequence ID" value="CAI2716944.1"/>
    <property type="molecule type" value="Genomic_DNA"/>
</dbReference>
<keyword evidence="2" id="KW-1185">Reference proteome</keyword>
<evidence type="ECO:0000313" key="2">
    <source>
        <dbReference type="Proteomes" id="UP001157733"/>
    </source>
</evidence>
<protein>
    <submittedName>
        <fullName evidence="1">Uncharacterized protein</fullName>
    </submittedName>
</protein>
<gene>
    <name evidence="1" type="ORF">NSPWAT_0084</name>
</gene>
<dbReference type="Proteomes" id="UP001157733">
    <property type="component" value="Chromosome"/>
</dbReference>
<sequence>MAFISKNEVEFFVAINYLQASLARGNRGYALEIGRIIDNPSQPSPCKGEGLFFLCFA</sequence>
<reference evidence="1 2" key="1">
    <citation type="submission" date="2022-09" db="EMBL/GenBank/DDBJ databases">
        <authorList>
            <person name="Kop L."/>
        </authorList>
    </citation>
    <scope>NUCLEOTIDE SEQUENCE [LARGE SCALE GENOMIC DNA]</scope>
    <source>
        <strain evidence="1 2">347</strain>
    </source>
</reference>
<name>A0ABM9H9W6_9BACT</name>